<keyword evidence="2" id="KW-1185">Reference proteome</keyword>
<organism evidence="1 2">
    <name type="scientific">Pseudomonas sichuanensis</name>
    <dbReference type="NCBI Taxonomy" id="2213015"/>
    <lineage>
        <taxon>Bacteria</taxon>
        <taxon>Pseudomonadati</taxon>
        <taxon>Pseudomonadota</taxon>
        <taxon>Gammaproteobacteria</taxon>
        <taxon>Pseudomonadales</taxon>
        <taxon>Pseudomonadaceae</taxon>
        <taxon>Pseudomonas</taxon>
    </lineage>
</organism>
<proteinExistence type="predicted"/>
<sequence length="309" mass="34035">MAAGFKALVRTYSEREWPLTLLGRLFNSDDDRGGAMWQRGGLHASLRSDCSLKEYPQTEMHLLSYGSRATLSDAWQVYTDADADAAKRRKVELTDIQITRLEKLLSIAGEPLALPDTLDARSRALAGLRANELESLLLRCNGFYAFESALHVFATGATAPGSESSLQQWNDPKLWRFEFPELEETPVLFFAEDVFGVQFCLRQGQVYTFDPETGGFEYLADDLEGWAAAVLADYKVLTGWPLANAWQTLHGPLAQGQRLLPLTGFAFGGSFSVDNLHAGNAIEGMRYRGCIARQMAGVADGSVVKLSVP</sequence>
<dbReference type="Proteomes" id="UP001424532">
    <property type="component" value="Unassembled WGS sequence"/>
</dbReference>
<dbReference type="RefSeq" id="WP_347150035.1">
    <property type="nucleotide sequence ID" value="NZ_JBDLYL010000010.1"/>
</dbReference>
<evidence type="ECO:0000313" key="2">
    <source>
        <dbReference type="Proteomes" id="UP001424532"/>
    </source>
</evidence>
<reference evidence="1 2" key="1">
    <citation type="submission" date="2024-05" db="EMBL/GenBank/DDBJ databases">
        <title>Sequence of Lycoming College course isolates.</title>
        <authorList>
            <person name="Reigle C.A."/>
            <person name="Newman J.D."/>
        </authorList>
    </citation>
    <scope>NUCLEOTIDE SEQUENCE [LARGE SCALE GENOMIC DNA]</scope>
    <source>
        <strain evidence="1 2">CAR-09</strain>
    </source>
</reference>
<protein>
    <submittedName>
        <fullName evidence="1">SMI1/KNR4 family protein</fullName>
    </submittedName>
</protein>
<comment type="caution">
    <text evidence="1">The sequence shown here is derived from an EMBL/GenBank/DDBJ whole genome shotgun (WGS) entry which is preliminary data.</text>
</comment>
<dbReference type="EMBL" id="JBDLYL010000010">
    <property type="protein sequence ID" value="MEN8640361.1"/>
    <property type="molecule type" value="Genomic_DNA"/>
</dbReference>
<name>A0ABV0DG11_9PSED</name>
<accession>A0ABV0DG11</accession>
<gene>
    <name evidence="1" type="ORF">ABFE88_11950</name>
</gene>
<evidence type="ECO:0000313" key="1">
    <source>
        <dbReference type="EMBL" id="MEN8640361.1"/>
    </source>
</evidence>